<dbReference type="EMBL" id="JAGSCS010000001">
    <property type="protein sequence ID" value="MBR0574860.1"/>
    <property type="molecule type" value="Genomic_DNA"/>
</dbReference>
<dbReference type="PRINTS" id="PR01243">
    <property type="entry name" value="NUCDPKINASE"/>
</dbReference>
<evidence type="ECO:0000259" key="17">
    <source>
        <dbReference type="SMART" id="SM00562"/>
    </source>
</evidence>
<evidence type="ECO:0000256" key="1">
    <source>
        <dbReference type="ARBA" id="ARBA00001946"/>
    </source>
</evidence>
<evidence type="ECO:0000256" key="15">
    <source>
        <dbReference type="RuleBase" id="RU004013"/>
    </source>
</evidence>
<dbReference type="InterPro" id="IPR036850">
    <property type="entry name" value="NDK-like_dom_sf"/>
</dbReference>
<keyword evidence="5 12" id="KW-0808">Transferase</keyword>
<feature type="domain" description="Nucleoside diphosphate kinase-like" evidence="17">
    <location>
        <begin position="1"/>
        <end position="134"/>
    </location>
</feature>
<dbReference type="NCBIfam" id="NF001908">
    <property type="entry name" value="PRK00668.1"/>
    <property type="match status" value="1"/>
</dbReference>
<feature type="binding site" evidence="12">
    <location>
        <position position="112"/>
    </location>
    <ligand>
        <name>ATP</name>
        <dbReference type="ChEBI" id="CHEBI:30616"/>
    </ligand>
</feature>
<keyword evidence="6 12" id="KW-0479">Metal-binding</keyword>
<feature type="binding site" evidence="12">
    <location>
        <position position="9"/>
    </location>
    <ligand>
        <name>ATP</name>
        <dbReference type="ChEBI" id="CHEBI:30616"/>
    </ligand>
</feature>
<sequence>MEKTLVLIKPDAVERNLIGKILTVYEEAGLQITALRMLQADLDLARKHYAEHEGRPYFDGLLAEITRGPLVALILEGGNAIGTVRTLNGKTNPKEAAPGTIRARFALDTSHNSVHASDSPENAQREMDLWFPRG</sequence>
<evidence type="ECO:0000313" key="19">
    <source>
        <dbReference type="Proteomes" id="UP000675379"/>
    </source>
</evidence>
<evidence type="ECO:0000256" key="10">
    <source>
        <dbReference type="ARBA" id="ARBA00022842"/>
    </source>
</evidence>
<keyword evidence="9 12" id="KW-0067">ATP-binding</keyword>
<evidence type="ECO:0000256" key="14">
    <source>
        <dbReference type="RuleBase" id="RU004011"/>
    </source>
</evidence>
<proteinExistence type="inferred from homology"/>
<feature type="binding site" evidence="12">
    <location>
        <position position="91"/>
    </location>
    <ligand>
        <name>ATP</name>
        <dbReference type="ChEBI" id="CHEBI:30616"/>
    </ligand>
</feature>
<evidence type="ECO:0000256" key="5">
    <source>
        <dbReference type="ARBA" id="ARBA00022679"/>
    </source>
</evidence>
<feature type="compositionally biased region" description="Polar residues" evidence="16">
    <location>
        <begin position="111"/>
        <end position="122"/>
    </location>
</feature>
<gene>
    <name evidence="12 18" type="primary">ndk</name>
    <name evidence="18" type="ORF">KCG48_00755</name>
</gene>
<keyword evidence="19" id="KW-1185">Reference proteome</keyword>
<dbReference type="SUPFAM" id="SSF54919">
    <property type="entry name" value="Nucleoside diphosphate kinase, NDK"/>
    <property type="match status" value="1"/>
</dbReference>
<dbReference type="InterPro" id="IPR001564">
    <property type="entry name" value="Nucleoside_diP_kinase"/>
</dbReference>
<dbReference type="GO" id="GO:0046872">
    <property type="term" value="F:metal ion binding"/>
    <property type="evidence" value="ECO:0007669"/>
    <property type="project" value="UniProtKB-KW"/>
</dbReference>
<evidence type="ECO:0000256" key="9">
    <source>
        <dbReference type="ARBA" id="ARBA00022840"/>
    </source>
</evidence>
<evidence type="ECO:0000256" key="11">
    <source>
        <dbReference type="ARBA" id="ARBA00023080"/>
    </source>
</evidence>
<feature type="binding site" evidence="12">
    <location>
        <position position="57"/>
    </location>
    <ligand>
        <name>ATP</name>
        <dbReference type="ChEBI" id="CHEBI:30616"/>
    </ligand>
</feature>
<comment type="caution">
    <text evidence="13">Lacks conserved residue(s) required for the propagation of feature annotation.</text>
</comment>
<dbReference type="GO" id="GO:0004550">
    <property type="term" value="F:nucleoside diphosphate kinase activity"/>
    <property type="evidence" value="ECO:0007669"/>
    <property type="project" value="UniProtKB-UniRule"/>
</dbReference>
<dbReference type="SMART" id="SM00562">
    <property type="entry name" value="NDK"/>
    <property type="match status" value="1"/>
</dbReference>
<comment type="cofactor">
    <cofactor evidence="1 12">
        <name>Mg(2+)</name>
        <dbReference type="ChEBI" id="CHEBI:18420"/>
    </cofactor>
</comment>
<evidence type="ECO:0000256" key="2">
    <source>
        <dbReference type="ARBA" id="ARBA00008142"/>
    </source>
</evidence>
<comment type="catalytic activity">
    <reaction evidence="12 15">
        <text>a 2'-deoxyribonucleoside 5'-diphosphate + ATP = a 2'-deoxyribonucleoside 5'-triphosphate + ADP</text>
        <dbReference type="Rhea" id="RHEA:44640"/>
        <dbReference type="ChEBI" id="CHEBI:30616"/>
        <dbReference type="ChEBI" id="CHEBI:61560"/>
        <dbReference type="ChEBI" id="CHEBI:73316"/>
        <dbReference type="ChEBI" id="CHEBI:456216"/>
        <dbReference type="EC" id="2.7.4.6"/>
    </reaction>
</comment>
<protein>
    <recommendedName>
        <fullName evidence="4 12">Nucleoside diphosphate kinase</fullName>
        <shortName evidence="12">NDK</shortName>
        <shortName evidence="12">NDP kinase</shortName>
        <ecNumber evidence="3 12">2.7.4.6</ecNumber>
    </recommendedName>
    <alternativeName>
        <fullName evidence="12">Nucleoside-2-P kinase</fullName>
    </alternativeName>
</protein>
<dbReference type="GO" id="GO:0006183">
    <property type="term" value="P:GTP biosynthetic process"/>
    <property type="evidence" value="ECO:0007669"/>
    <property type="project" value="UniProtKB-UniRule"/>
</dbReference>
<dbReference type="HAMAP" id="MF_00451">
    <property type="entry name" value="NDP_kinase"/>
    <property type="match status" value="1"/>
</dbReference>
<keyword evidence="10 12" id="KW-0460">Magnesium</keyword>
<dbReference type="GO" id="GO:0006228">
    <property type="term" value="P:UTP biosynthetic process"/>
    <property type="evidence" value="ECO:0007669"/>
    <property type="project" value="UniProtKB-UniRule"/>
</dbReference>
<keyword evidence="7 12" id="KW-0547">Nucleotide-binding</keyword>
<evidence type="ECO:0000256" key="16">
    <source>
        <dbReference type="SAM" id="MobiDB-lite"/>
    </source>
</evidence>
<keyword evidence="12" id="KW-0597">Phosphoprotein</keyword>
<comment type="catalytic activity">
    <reaction evidence="12">
        <text>a ribonucleoside 5'-diphosphate + ATP = a ribonucleoside 5'-triphosphate + ADP</text>
        <dbReference type="Rhea" id="RHEA:18113"/>
        <dbReference type="ChEBI" id="CHEBI:30616"/>
        <dbReference type="ChEBI" id="CHEBI:57930"/>
        <dbReference type="ChEBI" id="CHEBI:61557"/>
        <dbReference type="ChEBI" id="CHEBI:456216"/>
        <dbReference type="EC" id="2.7.4.6"/>
    </reaction>
</comment>
<dbReference type="Pfam" id="PF00334">
    <property type="entry name" value="NDK"/>
    <property type="match status" value="1"/>
</dbReference>
<evidence type="ECO:0000256" key="3">
    <source>
        <dbReference type="ARBA" id="ARBA00012966"/>
    </source>
</evidence>
<evidence type="ECO:0000256" key="13">
    <source>
        <dbReference type="PROSITE-ProRule" id="PRU00706"/>
    </source>
</evidence>
<feature type="binding site" evidence="12">
    <location>
        <position position="85"/>
    </location>
    <ligand>
        <name>ATP</name>
        <dbReference type="ChEBI" id="CHEBI:30616"/>
    </ligand>
</feature>
<dbReference type="GO" id="GO:0006241">
    <property type="term" value="P:CTP biosynthetic process"/>
    <property type="evidence" value="ECO:0007669"/>
    <property type="project" value="UniProtKB-UniRule"/>
</dbReference>
<comment type="subunit">
    <text evidence="12">Homotetramer.</text>
</comment>
<comment type="similarity">
    <text evidence="2 12 13 14">Belongs to the NDK family.</text>
</comment>
<dbReference type="PROSITE" id="PS51374">
    <property type="entry name" value="NDPK_LIKE"/>
    <property type="match status" value="1"/>
</dbReference>
<name>A0A941CLQ4_9CLOT</name>
<dbReference type="EC" id="2.7.4.6" evidence="3 12"/>
<dbReference type="FunFam" id="3.30.70.141:FF:000003">
    <property type="entry name" value="Nucleoside diphosphate kinase"/>
    <property type="match status" value="1"/>
</dbReference>
<feature type="region of interest" description="Disordered" evidence="16">
    <location>
        <begin position="111"/>
        <end position="134"/>
    </location>
</feature>
<comment type="subcellular location">
    <subcellularLocation>
        <location evidence="12">Cytoplasm</location>
    </subcellularLocation>
</comment>
<evidence type="ECO:0000256" key="7">
    <source>
        <dbReference type="ARBA" id="ARBA00022741"/>
    </source>
</evidence>
<evidence type="ECO:0000256" key="6">
    <source>
        <dbReference type="ARBA" id="ARBA00022723"/>
    </source>
</evidence>
<dbReference type="CDD" id="cd04413">
    <property type="entry name" value="NDPk_I"/>
    <property type="match status" value="1"/>
</dbReference>
<dbReference type="Gene3D" id="3.30.70.141">
    <property type="entry name" value="Nucleoside diphosphate kinase-like domain"/>
    <property type="match status" value="1"/>
</dbReference>
<dbReference type="InterPro" id="IPR023005">
    <property type="entry name" value="Nucleoside_diP_kinase_AS"/>
</dbReference>
<evidence type="ECO:0000256" key="12">
    <source>
        <dbReference type="HAMAP-Rule" id="MF_00451"/>
    </source>
</evidence>
<evidence type="ECO:0000313" key="18">
    <source>
        <dbReference type="EMBL" id="MBR0574860.1"/>
    </source>
</evidence>
<dbReference type="RefSeq" id="WP_211799376.1">
    <property type="nucleotide sequence ID" value="NZ_JAGSCS010000001.1"/>
</dbReference>
<evidence type="ECO:0000256" key="4">
    <source>
        <dbReference type="ARBA" id="ARBA00017632"/>
    </source>
</evidence>
<feature type="binding site" evidence="12">
    <location>
        <position position="102"/>
    </location>
    <ligand>
        <name>ATP</name>
        <dbReference type="ChEBI" id="CHEBI:30616"/>
    </ligand>
</feature>
<dbReference type="PANTHER" id="PTHR11349">
    <property type="entry name" value="NUCLEOSIDE DIPHOSPHATE KINASE"/>
    <property type="match status" value="1"/>
</dbReference>
<keyword evidence="8 12" id="KW-0418">Kinase</keyword>
<keyword evidence="11 12" id="KW-0546">Nucleotide metabolism</keyword>
<dbReference type="InterPro" id="IPR034907">
    <property type="entry name" value="NDK-like_dom"/>
</dbReference>
<keyword evidence="12" id="KW-0963">Cytoplasm</keyword>
<dbReference type="Proteomes" id="UP000675379">
    <property type="component" value="Unassembled WGS sequence"/>
</dbReference>
<dbReference type="GO" id="GO:0005524">
    <property type="term" value="F:ATP binding"/>
    <property type="evidence" value="ECO:0007669"/>
    <property type="project" value="UniProtKB-UniRule"/>
</dbReference>
<dbReference type="PROSITE" id="PS00469">
    <property type="entry name" value="NDPK"/>
    <property type="match status" value="1"/>
</dbReference>
<evidence type="ECO:0000256" key="8">
    <source>
        <dbReference type="ARBA" id="ARBA00022777"/>
    </source>
</evidence>
<comment type="caution">
    <text evidence="18">The sequence shown here is derived from an EMBL/GenBank/DDBJ whole genome shotgun (WGS) entry which is preliminary data.</text>
</comment>
<organism evidence="18 19">
    <name type="scientific">Proteiniclasticum sediminis</name>
    <dbReference type="NCBI Taxonomy" id="2804028"/>
    <lineage>
        <taxon>Bacteria</taxon>
        <taxon>Bacillati</taxon>
        <taxon>Bacillota</taxon>
        <taxon>Clostridia</taxon>
        <taxon>Eubacteriales</taxon>
        <taxon>Clostridiaceae</taxon>
        <taxon>Proteiniclasticum</taxon>
    </lineage>
</organism>
<accession>A0A941CLQ4</accession>
<reference evidence="18" key="1">
    <citation type="submission" date="2021-04" db="EMBL/GenBank/DDBJ databases">
        <title>Proteiniclasticum sedimins sp. nov., an obligate anaerobic bacterium isolated from anaerobic sludge.</title>
        <authorList>
            <person name="Liu J."/>
        </authorList>
    </citation>
    <scope>NUCLEOTIDE SEQUENCE</scope>
    <source>
        <strain evidence="18">BAD-10</strain>
    </source>
</reference>
<comment type="function">
    <text evidence="12">Major role in the synthesis of nucleoside triphosphates other than ATP. The ATP gamma phosphate is transferred to the NDP beta phosphate via a ping-pong mechanism, using a phosphorylated active-site intermediate.</text>
</comment>
<dbReference type="GO" id="GO:0005737">
    <property type="term" value="C:cytoplasm"/>
    <property type="evidence" value="ECO:0007669"/>
    <property type="project" value="UniProtKB-SubCell"/>
</dbReference>
<feature type="active site" description="Pros-phosphohistidine intermediate" evidence="12">
    <location>
        <position position="115"/>
    </location>
</feature>
<dbReference type="AlphaFoldDB" id="A0A941CLQ4"/>